<accession>A0AAW1S0V8</accession>
<name>A0AAW1S0V8_9CHLO</name>
<protein>
    <recommendedName>
        <fullName evidence="4">PKD domain-containing protein</fullName>
    </recommendedName>
</protein>
<dbReference type="EMBL" id="JALJOU010000015">
    <property type="protein sequence ID" value="KAK9839697.1"/>
    <property type="molecule type" value="Genomic_DNA"/>
</dbReference>
<dbReference type="Gene3D" id="2.60.40.10">
    <property type="entry name" value="Immunoglobulins"/>
    <property type="match status" value="1"/>
</dbReference>
<reference evidence="2 3" key="1">
    <citation type="journal article" date="2024" name="Nat. Commun.">
        <title>Phylogenomics reveals the evolutionary origins of lichenization in chlorophyte algae.</title>
        <authorList>
            <person name="Puginier C."/>
            <person name="Libourel C."/>
            <person name="Otte J."/>
            <person name="Skaloud P."/>
            <person name="Haon M."/>
            <person name="Grisel S."/>
            <person name="Petersen M."/>
            <person name="Berrin J.G."/>
            <person name="Delaux P.M."/>
            <person name="Dal Grande F."/>
            <person name="Keller J."/>
        </authorList>
    </citation>
    <scope>NUCLEOTIDE SEQUENCE [LARGE SCALE GENOMIC DNA]</scope>
    <source>
        <strain evidence="2 3">SAG 245.80</strain>
    </source>
</reference>
<comment type="caution">
    <text evidence="2">The sequence shown here is derived from an EMBL/GenBank/DDBJ whole genome shotgun (WGS) entry which is preliminary data.</text>
</comment>
<sequence>MAALLRGLPRAAAQTAPTLTLQTTQPSGNTNTSLVLATALLTSAGNPVANQPIVFGTVGTTGNSTVLTNATGFASAAANFTTPGAFNASAMYAGNASLGLSGAVAFSPVAVFEATNMAATVLPTNANTDHTFTFRASLTLLSTMVVGGNPVTFAFGDAASATVLTSANGVAIATHEYATVGTYTVNVTFPGNTSYSQPGSAFPIAPSFFAGTINVSSTAVPTAITLALRPPASRTTPSVPPHYLVGDTLTAVATLTVAATGAPAPGVLITFTDGTGAIIGTATTNSTGVAAQPFAFTLPGNYTIVSNVSQADGTQYGLASASIPQVLVLDQTTLSLSQPPVCGNLCERYQGNLAGALTTIPDGAVITLNFGDAANSTAVVTTQLGGAFTADFTYPSPGTYIASASFLGSPTTITSGPGSSGVPGAYLLPANAAISVTIGTSTPTPTGPPGPPPPPTPLPSPPSPGAGPVAVNLTAIPASQKPPSCTTVQAAQTFRATIAPRGGLQQGYAASGALPPPLGVCQFVLYDDKGAGVDLGTVNVWPPTQQAQLAQQASLCMLQLAQQIPPGSYSVQVLYQSSNGYDNGRTAVHGLDVSQLCQLHVQEKLQDLSAVLHG</sequence>
<dbReference type="AlphaFoldDB" id="A0AAW1S0V8"/>
<evidence type="ECO:0008006" key="4">
    <source>
        <dbReference type="Google" id="ProtNLM"/>
    </source>
</evidence>
<gene>
    <name evidence="2" type="ORF">WJX81_006899</name>
</gene>
<dbReference type="Proteomes" id="UP001445335">
    <property type="component" value="Unassembled WGS sequence"/>
</dbReference>
<dbReference type="InterPro" id="IPR013783">
    <property type="entry name" value="Ig-like_fold"/>
</dbReference>
<evidence type="ECO:0000256" key="1">
    <source>
        <dbReference type="SAM" id="MobiDB-lite"/>
    </source>
</evidence>
<evidence type="ECO:0000313" key="2">
    <source>
        <dbReference type="EMBL" id="KAK9839697.1"/>
    </source>
</evidence>
<feature type="region of interest" description="Disordered" evidence="1">
    <location>
        <begin position="437"/>
        <end position="469"/>
    </location>
</feature>
<evidence type="ECO:0000313" key="3">
    <source>
        <dbReference type="Proteomes" id="UP001445335"/>
    </source>
</evidence>
<proteinExistence type="predicted"/>
<organism evidence="2 3">
    <name type="scientific">Elliptochloris bilobata</name>
    <dbReference type="NCBI Taxonomy" id="381761"/>
    <lineage>
        <taxon>Eukaryota</taxon>
        <taxon>Viridiplantae</taxon>
        <taxon>Chlorophyta</taxon>
        <taxon>core chlorophytes</taxon>
        <taxon>Trebouxiophyceae</taxon>
        <taxon>Trebouxiophyceae incertae sedis</taxon>
        <taxon>Elliptochloris clade</taxon>
        <taxon>Elliptochloris</taxon>
    </lineage>
</organism>
<keyword evidence="3" id="KW-1185">Reference proteome</keyword>
<feature type="compositionally biased region" description="Pro residues" evidence="1">
    <location>
        <begin position="445"/>
        <end position="465"/>
    </location>
</feature>